<dbReference type="CDD" id="cd06559">
    <property type="entry name" value="Endonuclease_V"/>
    <property type="match status" value="1"/>
</dbReference>
<evidence type="ECO:0000313" key="7">
    <source>
        <dbReference type="EMBL" id="PSL27632.1"/>
    </source>
</evidence>
<dbReference type="Gene3D" id="3.30.2170.10">
    <property type="entry name" value="archaeoglobus fulgidus dsm 4304 superfamily"/>
    <property type="match status" value="1"/>
</dbReference>
<feature type="binding site" evidence="6">
    <location>
        <position position="109"/>
    </location>
    <ligand>
        <name>Mg(2+)</name>
        <dbReference type="ChEBI" id="CHEBI:18420"/>
    </ligand>
</feature>
<comment type="catalytic activity">
    <reaction evidence="6">
        <text>Endonucleolytic cleavage at apurinic or apyrimidinic sites to products with a 5'-phosphate.</text>
        <dbReference type="EC" id="3.1.21.7"/>
    </reaction>
</comment>
<keyword evidence="3 6" id="KW-0540">Nuclease</keyword>
<dbReference type="AlphaFoldDB" id="A0A2P8G0X7"/>
<evidence type="ECO:0000256" key="4">
    <source>
        <dbReference type="ARBA" id="ARBA00022759"/>
    </source>
</evidence>
<evidence type="ECO:0000313" key="8">
    <source>
        <dbReference type="Proteomes" id="UP000240978"/>
    </source>
</evidence>
<reference evidence="7 8" key="1">
    <citation type="submission" date="2018-03" db="EMBL/GenBank/DDBJ databases">
        <title>Genomic Encyclopedia of Archaeal and Bacterial Type Strains, Phase II (KMG-II): from individual species to whole genera.</title>
        <authorList>
            <person name="Goeker M."/>
        </authorList>
    </citation>
    <scope>NUCLEOTIDE SEQUENCE [LARGE SCALE GENOMIC DNA]</scope>
    <source>
        <strain evidence="7 8">DSM 18107</strain>
    </source>
</reference>
<dbReference type="OrthoDB" id="9790916at2"/>
<evidence type="ECO:0000256" key="1">
    <source>
        <dbReference type="ARBA" id="ARBA00004496"/>
    </source>
</evidence>
<dbReference type="GO" id="GO:0006281">
    <property type="term" value="P:DNA repair"/>
    <property type="evidence" value="ECO:0007669"/>
    <property type="project" value="UniProtKB-UniRule"/>
</dbReference>
<keyword evidence="4 6" id="KW-0255">Endonuclease</keyword>
<evidence type="ECO:0000256" key="2">
    <source>
        <dbReference type="ARBA" id="ARBA00022490"/>
    </source>
</evidence>
<proteinExistence type="inferred from homology"/>
<name>A0A2P8G0X7_9BACT</name>
<keyword evidence="6" id="KW-0227">DNA damage</keyword>
<keyword evidence="6" id="KW-0234">DNA repair</keyword>
<dbReference type="GO" id="GO:0003727">
    <property type="term" value="F:single-stranded RNA binding"/>
    <property type="evidence" value="ECO:0007669"/>
    <property type="project" value="TreeGrafter"/>
</dbReference>
<keyword evidence="5 6" id="KW-0378">Hydrolase</keyword>
<dbReference type="GO" id="GO:0005737">
    <property type="term" value="C:cytoplasm"/>
    <property type="evidence" value="ECO:0007669"/>
    <property type="project" value="UniProtKB-SubCell"/>
</dbReference>
<protein>
    <recommendedName>
        <fullName evidence="6">Endonuclease V</fullName>
        <ecNumber evidence="6">3.1.21.7</ecNumber>
    </recommendedName>
    <alternativeName>
        <fullName evidence="6">Deoxyinosine 3'endonuclease</fullName>
    </alternativeName>
    <alternativeName>
        <fullName evidence="6">Deoxyribonuclease V</fullName>
        <shortName evidence="6">DNase V</shortName>
    </alternativeName>
</protein>
<dbReference type="GO" id="GO:0043737">
    <property type="term" value="F:deoxyribonuclease V activity"/>
    <property type="evidence" value="ECO:0007669"/>
    <property type="project" value="UniProtKB-UniRule"/>
</dbReference>
<feature type="binding site" evidence="6">
    <location>
        <position position="41"/>
    </location>
    <ligand>
        <name>Mg(2+)</name>
        <dbReference type="ChEBI" id="CHEBI:18420"/>
    </ligand>
</feature>
<comment type="cofactor">
    <cofactor evidence="6">
        <name>Mg(2+)</name>
        <dbReference type="ChEBI" id="CHEBI:18420"/>
    </cofactor>
</comment>
<dbReference type="EMBL" id="PYGK01000009">
    <property type="protein sequence ID" value="PSL27632.1"/>
    <property type="molecule type" value="Genomic_DNA"/>
</dbReference>
<dbReference type="Pfam" id="PF04493">
    <property type="entry name" value="Endonuclease_5"/>
    <property type="match status" value="1"/>
</dbReference>
<evidence type="ECO:0000256" key="3">
    <source>
        <dbReference type="ARBA" id="ARBA00022722"/>
    </source>
</evidence>
<feature type="site" description="Interaction with target DNA" evidence="6">
    <location>
        <position position="79"/>
    </location>
</feature>
<gene>
    <name evidence="6" type="primary">nfi</name>
    <name evidence="7" type="ORF">CLV42_109168</name>
</gene>
<comment type="function">
    <text evidence="6">DNA repair enzyme involved in the repair of deaminated bases. Selectively cleaves double-stranded DNA at the second phosphodiester bond 3' to a deoxyinosine leaving behind the intact lesion on the nicked DNA.</text>
</comment>
<keyword evidence="8" id="KW-1185">Reference proteome</keyword>
<organism evidence="7 8">
    <name type="scientific">Chitinophaga ginsengisoli</name>
    <dbReference type="NCBI Taxonomy" id="363837"/>
    <lineage>
        <taxon>Bacteria</taxon>
        <taxon>Pseudomonadati</taxon>
        <taxon>Bacteroidota</taxon>
        <taxon>Chitinophagia</taxon>
        <taxon>Chitinophagales</taxon>
        <taxon>Chitinophagaceae</taxon>
        <taxon>Chitinophaga</taxon>
    </lineage>
</organism>
<keyword evidence="2 6" id="KW-0963">Cytoplasm</keyword>
<evidence type="ECO:0000256" key="6">
    <source>
        <dbReference type="HAMAP-Rule" id="MF_00801"/>
    </source>
</evidence>
<dbReference type="EC" id="3.1.21.7" evidence="6"/>
<keyword evidence="6" id="KW-0479">Metal-binding</keyword>
<dbReference type="GO" id="GO:0000287">
    <property type="term" value="F:magnesium ion binding"/>
    <property type="evidence" value="ECO:0007669"/>
    <property type="project" value="UniProtKB-UniRule"/>
</dbReference>
<dbReference type="InterPro" id="IPR007581">
    <property type="entry name" value="Endonuclease-V"/>
</dbReference>
<comment type="similarity">
    <text evidence="6">Belongs to the endonuclease V family.</text>
</comment>
<keyword evidence="6" id="KW-0460">Magnesium</keyword>
<dbReference type="NCBIfam" id="NF008629">
    <property type="entry name" value="PRK11617.1"/>
    <property type="match status" value="1"/>
</dbReference>
<dbReference type="RefSeq" id="WP_106603974.1">
    <property type="nucleotide sequence ID" value="NZ_PYGK01000009.1"/>
</dbReference>
<dbReference type="HAMAP" id="MF_00801">
    <property type="entry name" value="Endonuclease_5"/>
    <property type="match status" value="1"/>
</dbReference>
<sequence length="230" mass="25041">MLTLNYDTLTVTAATQIQKDLRDDIVIQARNFPVNIIAGADISFNKFSTTVYAGIILIRFPELIPIGYSLIKKEVLFPYVPGYLAFREASALMGAWEQLPLKPDLLVVDGHGIAHPRGMGIAAHFGVLAKTPAVGCAKKVLCGKYEEPSSEKGSSTPLIFKNEVVGAALRAKNAVKPVFVSPGYGMDVPGTVEIITQCVGRYRLPEPTRLAHNIVNRFRLGEVPEGYTEV</sequence>
<accession>A0A2P8G0X7</accession>
<comment type="subcellular location">
    <subcellularLocation>
        <location evidence="1 6">Cytoplasm</location>
    </subcellularLocation>
</comment>
<comment type="caution">
    <text evidence="7">The sequence shown here is derived from an EMBL/GenBank/DDBJ whole genome shotgun (WGS) entry which is preliminary data.</text>
</comment>
<evidence type="ECO:0000256" key="5">
    <source>
        <dbReference type="ARBA" id="ARBA00022801"/>
    </source>
</evidence>
<dbReference type="PANTHER" id="PTHR28511:SF1">
    <property type="entry name" value="ENDONUCLEASE V"/>
    <property type="match status" value="1"/>
</dbReference>
<dbReference type="Proteomes" id="UP000240978">
    <property type="component" value="Unassembled WGS sequence"/>
</dbReference>
<dbReference type="PANTHER" id="PTHR28511">
    <property type="entry name" value="ENDONUCLEASE V"/>
    <property type="match status" value="1"/>
</dbReference>
<dbReference type="GO" id="GO:0016891">
    <property type="term" value="F:RNA endonuclease activity producing 5'-phosphomonoesters, hydrolytic mechanism"/>
    <property type="evidence" value="ECO:0007669"/>
    <property type="project" value="TreeGrafter"/>
</dbReference>